<keyword evidence="3" id="KW-1185">Reference proteome</keyword>
<accession>A0A8K2A8C9</accession>
<protein>
    <submittedName>
        <fullName evidence="2">IS21 family transposase</fullName>
    </submittedName>
</protein>
<dbReference type="EMBL" id="WVIC01000035">
    <property type="protein sequence ID" value="NCJ07879.1"/>
    <property type="molecule type" value="Genomic_DNA"/>
</dbReference>
<dbReference type="InterPro" id="IPR036397">
    <property type="entry name" value="RNaseH_sf"/>
</dbReference>
<dbReference type="GO" id="GO:0015074">
    <property type="term" value="P:DNA integration"/>
    <property type="evidence" value="ECO:0007669"/>
    <property type="project" value="InterPro"/>
</dbReference>
<organism evidence="2 3">
    <name type="scientific">Petrachloros mirabilis ULC683</name>
    <dbReference type="NCBI Taxonomy" id="2781853"/>
    <lineage>
        <taxon>Bacteria</taxon>
        <taxon>Bacillati</taxon>
        <taxon>Cyanobacteriota</taxon>
        <taxon>Cyanophyceae</taxon>
        <taxon>Synechococcales</taxon>
        <taxon>Petrachlorosaceae</taxon>
        <taxon>Petrachloros</taxon>
        <taxon>Petrachloros mirabilis</taxon>
    </lineage>
</organism>
<dbReference type="PROSITE" id="PS50994">
    <property type="entry name" value="INTEGRASE"/>
    <property type="match status" value="1"/>
</dbReference>
<dbReference type="GO" id="GO:0003676">
    <property type="term" value="F:nucleic acid binding"/>
    <property type="evidence" value="ECO:0007669"/>
    <property type="project" value="InterPro"/>
</dbReference>
<name>A0A8K2A8C9_9CYAN</name>
<dbReference type="InterPro" id="IPR012337">
    <property type="entry name" value="RNaseH-like_sf"/>
</dbReference>
<dbReference type="InterPro" id="IPR001584">
    <property type="entry name" value="Integrase_cat-core"/>
</dbReference>
<gene>
    <name evidence="2" type="ORF">GS597_15460</name>
</gene>
<dbReference type="SUPFAM" id="SSF53098">
    <property type="entry name" value="Ribonuclease H-like"/>
    <property type="match status" value="1"/>
</dbReference>
<dbReference type="AlphaFoldDB" id="A0A8K2A8C9"/>
<dbReference type="Gene3D" id="3.30.420.10">
    <property type="entry name" value="Ribonuclease H-like superfamily/Ribonuclease H"/>
    <property type="match status" value="1"/>
</dbReference>
<dbReference type="NCBIfam" id="NF033546">
    <property type="entry name" value="transpos_IS21"/>
    <property type="match status" value="1"/>
</dbReference>
<proteinExistence type="predicted"/>
<reference evidence="2" key="1">
    <citation type="submission" date="2019-12" db="EMBL/GenBank/DDBJ databases">
        <title>High-Quality draft genome sequences of three cyanobacteria isolated from the limestone walls of the Old Cathedral of Coimbra.</title>
        <authorList>
            <person name="Tiago I."/>
            <person name="Soares F."/>
            <person name="Portugal A."/>
        </authorList>
    </citation>
    <scope>NUCLEOTIDE SEQUENCE [LARGE SCALE GENOMIC DNA]</scope>
    <source>
        <strain evidence="2">C</strain>
    </source>
</reference>
<dbReference type="RefSeq" id="WP_161826357.1">
    <property type="nucleotide sequence ID" value="NZ_WVIC01000035.1"/>
</dbReference>
<feature type="domain" description="Integrase catalytic" evidence="1">
    <location>
        <begin position="1"/>
        <end position="148"/>
    </location>
</feature>
<comment type="caution">
    <text evidence="2">The sequence shown here is derived from an EMBL/GenBank/DDBJ whole genome shotgun (WGS) entry which is preliminary data.</text>
</comment>
<evidence type="ECO:0000313" key="3">
    <source>
        <dbReference type="Proteomes" id="UP000607397"/>
    </source>
</evidence>
<evidence type="ECO:0000259" key="1">
    <source>
        <dbReference type="PROSITE" id="PS50994"/>
    </source>
</evidence>
<sequence>MSLASVPATTPEATASQTLPDWIGSHQRALSFFGGVPACIIPDNLKSGVSDACHYEPGVNRSYQDFACHYGVAVLAARPIRPRDKAKVEKAVQEVERQILARLRHQSFQTLSELNAAIEPLLKQLNERTMQTYGLSRRTLFERVDQPALKPLRSAISYPCPSKHRLLCR</sequence>
<dbReference type="PANTHER" id="PTHR35004:SF8">
    <property type="entry name" value="TRANSPOSASE RV3428C-RELATED"/>
    <property type="match status" value="1"/>
</dbReference>
<dbReference type="Proteomes" id="UP000607397">
    <property type="component" value="Unassembled WGS sequence"/>
</dbReference>
<evidence type="ECO:0000313" key="2">
    <source>
        <dbReference type="EMBL" id="NCJ07879.1"/>
    </source>
</evidence>
<dbReference type="PANTHER" id="PTHR35004">
    <property type="entry name" value="TRANSPOSASE RV3428C-RELATED"/>
    <property type="match status" value="1"/>
</dbReference>